<dbReference type="Pfam" id="PF02036">
    <property type="entry name" value="SCP2"/>
    <property type="match status" value="1"/>
</dbReference>
<dbReference type="Proteomes" id="UP000218899">
    <property type="component" value="Chromosome"/>
</dbReference>
<proteinExistence type="inferred from homology"/>
<dbReference type="KEGG" id="sva:SVA_0409"/>
<dbReference type="AlphaFoldDB" id="A0A1B4VAI0"/>
<comment type="pathway">
    <text evidence="1">Cofactor biosynthesis; ubiquinone biosynthesis.</text>
</comment>
<comment type="function">
    <text evidence="1">Required for ubiquinone (coenzyme Q) biosynthesis. Binds hydrophobic ubiquinone biosynthetic intermediates via its SCP2 domain and is essential for the stability of the Ubi complex. May constitute a docking platform where Ubi enzymes assemble and access their SCP2-bound polyprenyl substrates.</text>
</comment>
<accession>A0A1B4VAI0</accession>
<comment type="similarity">
    <text evidence="1">Belongs to the UbiJ family.</text>
</comment>
<sequence>MDEGSPGRAAILIEEIIDRLLELDPETRERLTSLDGKVICLELAADTEPLRLYIVPDKAGVRLRRAYPGLPDVTIAGTPAVFLRQLTGPAVSAELKIRGDVDLGSRFQRAVSGFAPDWEEGLARVVGDFPARQIGNVTRALVDFGRRAVRTLGQDTAEYLLEEGLVAAPRARVQAFLNEVDKLRMDVDRLEKRLERLTDLARDA</sequence>
<gene>
    <name evidence="1" type="primary">ubiJ</name>
    <name evidence="4" type="ORF">SVA_0409</name>
</gene>
<feature type="coiled-coil region" evidence="2">
    <location>
        <begin position="173"/>
        <end position="200"/>
    </location>
</feature>
<dbReference type="EMBL" id="AP014936">
    <property type="protein sequence ID" value="BAU46991.1"/>
    <property type="molecule type" value="Genomic_DNA"/>
</dbReference>
<keyword evidence="2" id="KW-0175">Coiled coil</keyword>
<dbReference type="UniPathway" id="UPA00232"/>
<keyword evidence="5" id="KW-1185">Reference proteome</keyword>
<dbReference type="PANTHER" id="PTHR38693:SF1">
    <property type="entry name" value="UBIQUINONE BIOSYNTHESIS ACCESSORY FACTOR UBIJ"/>
    <property type="match status" value="1"/>
</dbReference>
<dbReference type="GO" id="GO:0006744">
    <property type="term" value="P:ubiquinone biosynthetic process"/>
    <property type="evidence" value="ECO:0007669"/>
    <property type="project" value="UniProtKB-UniRule"/>
</dbReference>
<protein>
    <recommendedName>
        <fullName evidence="1">Ubiquinone biosynthesis accessory factor UbiJ</fullName>
    </recommendedName>
</protein>
<reference evidence="4 5" key="1">
    <citation type="submission" date="2015-08" db="EMBL/GenBank/DDBJ databases">
        <title>Complete genome sequence of Sulfurifustis variabilis.</title>
        <authorList>
            <person name="Miura A."/>
            <person name="Kojima H."/>
            <person name="Fukui M."/>
        </authorList>
    </citation>
    <scope>NUCLEOTIDE SEQUENCE [LARGE SCALE GENOMIC DNA]</scope>
    <source>
        <strain evidence="5">skN76</strain>
    </source>
</reference>
<evidence type="ECO:0000313" key="4">
    <source>
        <dbReference type="EMBL" id="BAU46991.1"/>
    </source>
</evidence>
<comment type="subcellular location">
    <subcellularLocation>
        <location evidence="1">Cytoplasm</location>
    </subcellularLocation>
</comment>
<evidence type="ECO:0000259" key="3">
    <source>
        <dbReference type="Pfam" id="PF02036"/>
    </source>
</evidence>
<evidence type="ECO:0000256" key="1">
    <source>
        <dbReference type="HAMAP-Rule" id="MF_02215"/>
    </source>
</evidence>
<dbReference type="InterPro" id="IPR038989">
    <property type="entry name" value="UbiJ"/>
</dbReference>
<keyword evidence="1" id="KW-0831">Ubiquinone biosynthesis</keyword>
<evidence type="ECO:0000256" key="2">
    <source>
        <dbReference type="SAM" id="Coils"/>
    </source>
</evidence>
<dbReference type="HAMAP" id="MF_02215">
    <property type="entry name" value="UbiJ"/>
    <property type="match status" value="1"/>
</dbReference>
<dbReference type="OrthoDB" id="9796077at2"/>
<keyword evidence="1" id="KW-0963">Cytoplasm</keyword>
<dbReference type="PANTHER" id="PTHR38693">
    <property type="entry name" value="UBIQUINONE BIOSYNTHESIS PROTEIN UBIJ"/>
    <property type="match status" value="1"/>
</dbReference>
<feature type="domain" description="SCP2" evidence="3">
    <location>
        <begin position="17"/>
        <end position="110"/>
    </location>
</feature>
<dbReference type="GO" id="GO:0005737">
    <property type="term" value="C:cytoplasm"/>
    <property type="evidence" value="ECO:0007669"/>
    <property type="project" value="UniProtKB-SubCell"/>
</dbReference>
<evidence type="ECO:0000313" key="5">
    <source>
        <dbReference type="Proteomes" id="UP000218899"/>
    </source>
</evidence>
<name>A0A1B4VAI0_9GAMM</name>
<dbReference type="RefSeq" id="WP_096458064.1">
    <property type="nucleotide sequence ID" value="NZ_AP014936.1"/>
</dbReference>
<organism evidence="4 5">
    <name type="scientific">Sulfurifustis variabilis</name>
    <dbReference type="NCBI Taxonomy" id="1675686"/>
    <lineage>
        <taxon>Bacteria</taxon>
        <taxon>Pseudomonadati</taxon>
        <taxon>Pseudomonadota</taxon>
        <taxon>Gammaproteobacteria</taxon>
        <taxon>Acidiferrobacterales</taxon>
        <taxon>Acidiferrobacteraceae</taxon>
        <taxon>Sulfurifustis</taxon>
    </lineage>
</organism>
<dbReference type="InterPro" id="IPR003033">
    <property type="entry name" value="SCP2_sterol-bd_dom"/>
</dbReference>